<feature type="transmembrane region" description="Helical" evidence="8">
    <location>
        <begin position="242"/>
        <end position="264"/>
    </location>
</feature>
<dbReference type="Proteomes" id="UP000298347">
    <property type="component" value="Unassembled WGS sequence"/>
</dbReference>
<name>A0A4Z0GS81_9BACL</name>
<dbReference type="AlphaFoldDB" id="A0A4Z0GS81"/>
<evidence type="ECO:0000256" key="6">
    <source>
        <dbReference type="ARBA" id="ARBA00022989"/>
    </source>
</evidence>
<dbReference type="GO" id="GO:0005886">
    <property type="term" value="C:plasma membrane"/>
    <property type="evidence" value="ECO:0007669"/>
    <property type="project" value="UniProtKB-SubCell"/>
</dbReference>
<evidence type="ECO:0000313" key="9">
    <source>
        <dbReference type="EMBL" id="TGA99109.1"/>
    </source>
</evidence>
<keyword evidence="10" id="KW-1185">Reference proteome</keyword>
<reference evidence="9 10" key="1">
    <citation type="journal article" date="2015" name="Int. J. Syst. Evol. Microbiol.">
        <title>Sporolactobacillus shoreae sp. nov. and Sporolactobacillus spathodeae sp. nov., two spore-forming lactic acid bacteria isolated from tree barks in Thailand.</title>
        <authorList>
            <person name="Thamacharoensuk T."/>
            <person name="Kitahara M."/>
            <person name="Ohkuma M."/>
            <person name="Thongchul N."/>
            <person name="Tanasupawat S."/>
        </authorList>
    </citation>
    <scope>NUCLEOTIDE SEQUENCE [LARGE SCALE GENOMIC DNA]</scope>
    <source>
        <strain evidence="9 10">BK92</strain>
    </source>
</reference>
<dbReference type="PANTHER" id="PTHR30269:SF0">
    <property type="entry name" value="MEMBRANE TRANSPORTER PROTEIN YFCA-RELATED"/>
    <property type="match status" value="1"/>
</dbReference>
<accession>A0A4Z0GS81</accession>
<dbReference type="InterPro" id="IPR052017">
    <property type="entry name" value="TSUP"/>
</dbReference>
<feature type="transmembrane region" description="Helical" evidence="8">
    <location>
        <begin position="148"/>
        <end position="176"/>
    </location>
</feature>
<feature type="transmembrane region" description="Helical" evidence="8">
    <location>
        <begin position="74"/>
        <end position="94"/>
    </location>
</feature>
<dbReference type="EMBL" id="SRJD01000004">
    <property type="protein sequence ID" value="TGA99109.1"/>
    <property type="molecule type" value="Genomic_DNA"/>
</dbReference>
<organism evidence="9 10">
    <name type="scientific">Sporolactobacillus shoreae</name>
    <dbReference type="NCBI Taxonomy" id="1465501"/>
    <lineage>
        <taxon>Bacteria</taxon>
        <taxon>Bacillati</taxon>
        <taxon>Bacillota</taxon>
        <taxon>Bacilli</taxon>
        <taxon>Bacillales</taxon>
        <taxon>Sporolactobacillaceae</taxon>
        <taxon>Sporolactobacillus</taxon>
    </lineage>
</organism>
<evidence type="ECO:0000256" key="8">
    <source>
        <dbReference type="RuleBase" id="RU363041"/>
    </source>
</evidence>
<proteinExistence type="inferred from homology"/>
<dbReference type="PANTHER" id="PTHR30269">
    <property type="entry name" value="TRANSMEMBRANE PROTEIN YFCA"/>
    <property type="match status" value="1"/>
</dbReference>
<comment type="similarity">
    <text evidence="2 8">Belongs to the 4-toluene sulfonate uptake permease (TSUP) (TC 2.A.102) family.</text>
</comment>
<evidence type="ECO:0000313" key="10">
    <source>
        <dbReference type="Proteomes" id="UP000298347"/>
    </source>
</evidence>
<keyword evidence="5 8" id="KW-0812">Transmembrane</keyword>
<feature type="transmembrane region" description="Helical" evidence="8">
    <location>
        <begin position="212"/>
        <end position="235"/>
    </location>
</feature>
<dbReference type="InterPro" id="IPR002781">
    <property type="entry name" value="TM_pro_TauE-like"/>
</dbReference>
<evidence type="ECO:0000256" key="4">
    <source>
        <dbReference type="ARBA" id="ARBA00022475"/>
    </source>
</evidence>
<comment type="caution">
    <text evidence="9">The sequence shown here is derived from an EMBL/GenBank/DDBJ whole genome shotgun (WGS) entry which is preliminary data.</text>
</comment>
<feature type="transmembrane region" description="Helical" evidence="8">
    <location>
        <begin position="100"/>
        <end position="116"/>
    </location>
</feature>
<evidence type="ECO:0000256" key="3">
    <source>
        <dbReference type="ARBA" id="ARBA00022448"/>
    </source>
</evidence>
<evidence type="ECO:0000256" key="5">
    <source>
        <dbReference type="ARBA" id="ARBA00022692"/>
    </source>
</evidence>
<comment type="subcellular location">
    <subcellularLocation>
        <location evidence="1 8">Cell membrane</location>
        <topology evidence="1 8">Multi-pass membrane protein</topology>
    </subcellularLocation>
</comment>
<evidence type="ECO:0000256" key="7">
    <source>
        <dbReference type="ARBA" id="ARBA00023136"/>
    </source>
</evidence>
<dbReference type="OrthoDB" id="2329556at2"/>
<protein>
    <recommendedName>
        <fullName evidence="8">Probable membrane transporter protein</fullName>
    </recommendedName>
</protein>
<sequence length="265" mass="27962">MLYHYLLTLFPVGVLAGIISSSVGLASLVSYPALLALGIPPVFANVTNTAALIFTGVGSGIASKRELRGQGRKLFKLLPLTIIGSICGGILLLVAPATTFEHVVPFFILAAALLILRPKQTGHDKDGQQSAISDENKRDMLRLKAAEVAYSIAILIVGAYTGYFGAAGGVIMLAILSATSHAKFAEYNALKNVSLGASNLVATLLYAVRSHIYWLAVAPLAAGLFIGGYIGPYIVRLIPSKVMKIVIAIGAIGLATSLFIQTYFW</sequence>
<evidence type="ECO:0000256" key="2">
    <source>
        <dbReference type="ARBA" id="ARBA00009142"/>
    </source>
</evidence>
<dbReference type="RefSeq" id="WP_135347665.1">
    <property type="nucleotide sequence ID" value="NZ_SRJD01000004.1"/>
</dbReference>
<dbReference type="Pfam" id="PF01925">
    <property type="entry name" value="TauE"/>
    <property type="match status" value="1"/>
</dbReference>
<keyword evidence="6 8" id="KW-1133">Transmembrane helix</keyword>
<feature type="transmembrane region" description="Helical" evidence="8">
    <location>
        <begin position="42"/>
        <end position="62"/>
    </location>
</feature>
<gene>
    <name evidence="9" type="ORF">E4665_04815</name>
</gene>
<keyword evidence="4 8" id="KW-1003">Cell membrane</keyword>
<evidence type="ECO:0000256" key="1">
    <source>
        <dbReference type="ARBA" id="ARBA00004651"/>
    </source>
</evidence>
<keyword evidence="3" id="KW-0813">Transport</keyword>
<keyword evidence="7 8" id="KW-0472">Membrane</keyword>